<dbReference type="PROSITE" id="PS51186">
    <property type="entry name" value="GNAT"/>
    <property type="match status" value="1"/>
</dbReference>
<sequence>MTSDYTISHRAYTDADYQIVIDFLGVLLNEDPENHNWLPGRFEYAEYLISPLFKERGLPDWKETIHLWFDGEKLIGMVNSENPDANTYIQILPSYQFLTEELIDWAENSLVIADWDNITPRLAVWANDSDVNRQTILNKRGFRRTEQEDYIQRQLIPDNFTAPELPDGYQYSSFANGLDFNSRTEVTALAFGDEVPLSESIYEVVRSAPNYRPELDIAVVDTKNKAIAVATFWLDETNRLAYLEPVATRPEYHGKGFAKKLLHHGMYKLKERGIDNVYVGAHAGVRLFYMSCGFREAKMNQMWEKWYPQKS</sequence>
<organism evidence="2 3">
    <name type="scientific">Vibrio ulleungensis</name>
    <dbReference type="NCBI Taxonomy" id="2807619"/>
    <lineage>
        <taxon>Bacteria</taxon>
        <taxon>Pseudomonadati</taxon>
        <taxon>Pseudomonadota</taxon>
        <taxon>Gammaproteobacteria</taxon>
        <taxon>Vibrionales</taxon>
        <taxon>Vibrionaceae</taxon>
        <taxon>Vibrio</taxon>
    </lineage>
</organism>
<dbReference type="CDD" id="cd04301">
    <property type="entry name" value="NAT_SF"/>
    <property type="match status" value="1"/>
</dbReference>
<dbReference type="SUPFAM" id="SSF55729">
    <property type="entry name" value="Acyl-CoA N-acyltransferases (Nat)"/>
    <property type="match status" value="1"/>
</dbReference>
<dbReference type="EMBL" id="JAFEUM010000002">
    <property type="protein sequence ID" value="MBM7036089.1"/>
    <property type="molecule type" value="Genomic_DNA"/>
</dbReference>
<dbReference type="Proteomes" id="UP000809621">
    <property type="component" value="Unassembled WGS sequence"/>
</dbReference>
<feature type="domain" description="N-acetyltransferase" evidence="1">
    <location>
        <begin position="169"/>
        <end position="311"/>
    </location>
</feature>
<dbReference type="InterPro" id="IPR000182">
    <property type="entry name" value="GNAT_dom"/>
</dbReference>
<accession>A0ABS2HJ49</accession>
<protein>
    <submittedName>
        <fullName evidence="2">GNAT family N-acetyltransferase</fullName>
    </submittedName>
</protein>
<evidence type="ECO:0000313" key="3">
    <source>
        <dbReference type="Proteomes" id="UP000809621"/>
    </source>
</evidence>
<dbReference type="Gene3D" id="3.40.630.30">
    <property type="match status" value="1"/>
</dbReference>
<proteinExistence type="predicted"/>
<dbReference type="InterPro" id="IPR016181">
    <property type="entry name" value="Acyl_CoA_acyltransferase"/>
</dbReference>
<dbReference type="RefSeq" id="WP_205157691.1">
    <property type="nucleotide sequence ID" value="NZ_JAFEUM010000002.1"/>
</dbReference>
<comment type="caution">
    <text evidence="2">The sequence shown here is derived from an EMBL/GenBank/DDBJ whole genome shotgun (WGS) entry which is preliminary data.</text>
</comment>
<dbReference type="Pfam" id="PF00583">
    <property type="entry name" value="Acetyltransf_1"/>
    <property type="match status" value="1"/>
</dbReference>
<name>A0ABS2HJ49_9VIBR</name>
<reference evidence="2 3" key="1">
    <citation type="submission" date="2021-02" db="EMBL/GenBank/DDBJ databases">
        <authorList>
            <person name="Park J.-S."/>
        </authorList>
    </citation>
    <scope>NUCLEOTIDE SEQUENCE [LARGE SCALE GENOMIC DNA]</scope>
    <source>
        <strain evidence="2 3">188UL20-2</strain>
    </source>
</reference>
<evidence type="ECO:0000259" key="1">
    <source>
        <dbReference type="PROSITE" id="PS51186"/>
    </source>
</evidence>
<gene>
    <name evidence="2" type="ORF">JQC93_06660</name>
</gene>
<keyword evidence="3" id="KW-1185">Reference proteome</keyword>
<evidence type="ECO:0000313" key="2">
    <source>
        <dbReference type="EMBL" id="MBM7036089.1"/>
    </source>
</evidence>